<evidence type="ECO:0000313" key="3">
    <source>
        <dbReference type="Proteomes" id="UP000092445"/>
    </source>
</evidence>
<evidence type="ECO:0000256" key="1">
    <source>
        <dbReference type="SAM" id="SignalP"/>
    </source>
</evidence>
<keyword evidence="3" id="KW-1185">Reference proteome</keyword>
<name>A0A1A9ZAK6_GLOPL</name>
<protein>
    <recommendedName>
        <fullName evidence="4">VM domain-containing protein</fullName>
    </recommendedName>
</protein>
<keyword evidence="1" id="KW-0732">Signal</keyword>
<dbReference type="Proteomes" id="UP000092445">
    <property type="component" value="Unassembled WGS sequence"/>
</dbReference>
<dbReference type="AlphaFoldDB" id="A0A1A9ZAK6"/>
<accession>A0A1A9ZAK6</accession>
<sequence>MKLLITLTVLGISAPAIVEGWYFFDCTAKKLLGAPCTESNTMQIQNSVNVHVGQPSYFGWAPGWGPGNSQQTGLGSYPVGEKVHIHIYIYGEGYFCPKPSAWVPQWLQLYLVSTGLQVQTIMKLLITLTVLGISAPVTVGILNFFDCAGKMLLGGNCYENNNPIQKVQKNIKVRLPNYSHYPPQDQRAASGYPSPALQPSYRTPASPPYYPLEPGYPPPAPPPNCILFNCA</sequence>
<dbReference type="VEuPathDB" id="VectorBase:GPAI008750"/>
<evidence type="ECO:0008006" key="4">
    <source>
        <dbReference type="Google" id="ProtNLM"/>
    </source>
</evidence>
<evidence type="ECO:0000313" key="2">
    <source>
        <dbReference type="EnsemblMetazoa" id="GPAI008750-PA"/>
    </source>
</evidence>
<reference evidence="2" key="2">
    <citation type="submission" date="2020-05" db="UniProtKB">
        <authorList>
            <consortium name="EnsemblMetazoa"/>
        </authorList>
    </citation>
    <scope>IDENTIFICATION</scope>
    <source>
        <strain evidence="2">IAEA</strain>
    </source>
</reference>
<proteinExistence type="predicted"/>
<feature type="signal peptide" evidence="1">
    <location>
        <begin position="1"/>
        <end position="20"/>
    </location>
</feature>
<reference evidence="3" key="1">
    <citation type="submission" date="2014-03" db="EMBL/GenBank/DDBJ databases">
        <authorList>
            <person name="Aksoy S."/>
            <person name="Warren W."/>
            <person name="Wilson R.K."/>
        </authorList>
    </citation>
    <scope>NUCLEOTIDE SEQUENCE [LARGE SCALE GENOMIC DNA]</scope>
    <source>
        <strain evidence="3">IAEA</strain>
    </source>
</reference>
<organism evidence="2 3">
    <name type="scientific">Glossina pallidipes</name>
    <name type="common">Tsetse fly</name>
    <dbReference type="NCBI Taxonomy" id="7398"/>
    <lineage>
        <taxon>Eukaryota</taxon>
        <taxon>Metazoa</taxon>
        <taxon>Ecdysozoa</taxon>
        <taxon>Arthropoda</taxon>
        <taxon>Hexapoda</taxon>
        <taxon>Insecta</taxon>
        <taxon>Pterygota</taxon>
        <taxon>Neoptera</taxon>
        <taxon>Endopterygota</taxon>
        <taxon>Diptera</taxon>
        <taxon>Brachycera</taxon>
        <taxon>Muscomorpha</taxon>
        <taxon>Hippoboscoidea</taxon>
        <taxon>Glossinidae</taxon>
        <taxon>Glossina</taxon>
    </lineage>
</organism>
<dbReference type="EnsemblMetazoa" id="GPAI008750-RA">
    <property type="protein sequence ID" value="GPAI008750-PA"/>
    <property type="gene ID" value="GPAI008750"/>
</dbReference>
<feature type="chain" id="PRO_5008402726" description="VM domain-containing protein" evidence="1">
    <location>
        <begin position="21"/>
        <end position="231"/>
    </location>
</feature>